<gene>
    <name evidence="2" type="ORF">Tco_1043335</name>
</gene>
<feature type="compositionally biased region" description="Low complexity" evidence="1">
    <location>
        <begin position="75"/>
        <end position="88"/>
    </location>
</feature>
<dbReference type="EMBL" id="BQNB010018638">
    <property type="protein sequence ID" value="GJT76610.1"/>
    <property type="molecule type" value="Genomic_DNA"/>
</dbReference>
<organism evidence="2 3">
    <name type="scientific">Tanacetum coccineum</name>
    <dbReference type="NCBI Taxonomy" id="301880"/>
    <lineage>
        <taxon>Eukaryota</taxon>
        <taxon>Viridiplantae</taxon>
        <taxon>Streptophyta</taxon>
        <taxon>Embryophyta</taxon>
        <taxon>Tracheophyta</taxon>
        <taxon>Spermatophyta</taxon>
        <taxon>Magnoliopsida</taxon>
        <taxon>eudicotyledons</taxon>
        <taxon>Gunneridae</taxon>
        <taxon>Pentapetalae</taxon>
        <taxon>asterids</taxon>
        <taxon>campanulids</taxon>
        <taxon>Asterales</taxon>
        <taxon>Asteraceae</taxon>
        <taxon>Asteroideae</taxon>
        <taxon>Anthemideae</taxon>
        <taxon>Anthemidinae</taxon>
        <taxon>Tanacetum</taxon>
    </lineage>
</organism>
<evidence type="ECO:0000313" key="2">
    <source>
        <dbReference type="EMBL" id="GJT76610.1"/>
    </source>
</evidence>
<dbReference type="Proteomes" id="UP001151760">
    <property type="component" value="Unassembled WGS sequence"/>
</dbReference>
<protein>
    <submittedName>
        <fullName evidence="2">Uncharacterized protein</fullName>
    </submittedName>
</protein>
<reference evidence="2" key="1">
    <citation type="journal article" date="2022" name="Int. J. Mol. Sci.">
        <title>Draft Genome of Tanacetum Coccineum: Genomic Comparison of Closely Related Tanacetum-Family Plants.</title>
        <authorList>
            <person name="Yamashiro T."/>
            <person name="Shiraishi A."/>
            <person name="Nakayama K."/>
            <person name="Satake H."/>
        </authorList>
    </citation>
    <scope>NUCLEOTIDE SEQUENCE</scope>
</reference>
<comment type="caution">
    <text evidence="2">The sequence shown here is derived from an EMBL/GenBank/DDBJ whole genome shotgun (WGS) entry which is preliminary data.</text>
</comment>
<sequence length="145" mass="15910">MQSSSISSDFTEKLLNFKNVSPTDNESASLMDTTVRYEEPSGQTSSLFTVPITVIPEITSTFTTTIPPPLPSFNPLPQQATPTPTPTASEVTTSFPALLDFSSVFRFNDRITTLPTNKVKPFNKPSSPILQNVEKKLLLKRGSML</sequence>
<feature type="region of interest" description="Disordered" evidence="1">
    <location>
        <begin position="66"/>
        <end position="90"/>
    </location>
</feature>
<proteinExistence type="predicted"/>
<reference evidence="2" key="2">
    <citation type="submission" date="2022-01" db="EMBL/GenBank/DDBJ databases">
        <authorList>
            <person name="Yamashiro T."/>
            <person name="Shiraishi A."/>
            <person name="Satake H."/>
            <person name="Nakayama K."/>
        </authorList>
    </citation>
    <scope>NUCLEOTIDE SEQUENCE</scope>
</reference>
<evidence type="ECO:0000256" key="1">
    <source>
        <dbReference type="SAM" id="MobiDB-lite"/>
    </source>
</evidence>
<name>A0ABQ5GLR0_9ASTR</name>
<keyword evidence="3" id="KW-1185">Reference proteome</keyword>
<accession>A0ABQ5GLR0</accession>
<evidence type="ECO:0000313" key="3">
    <source>
        <dbReference type="Proteomes" id="UP001151760"/>
    </source>
</evidence>